<feature type="domain" description="Tail sheath protein subtilisin-like" evidence="3">
    <location>
        <begin position="300"/>
        <end position="435"/>
    </location>
</feature>
<evidence type="ECO:0000256" key="1">
    <source>
        <dbReference type="ARBA" id="ARBA00008005"/>
    </source>
</evidence>
<keyword evidence="6" id="KW-1185">Reference proteome</keyword>
<dbReference type="Proteomes" id="UP000259030">
    <property type="component" value="Chromosome"/>
</dbReference>
<dbReference type="EMBL" id="CP021081">
    <property type="protein sequence ID" value="ASN81691.1"/>
    <property type="molecule type" value="Genomic_DNA"/>
</dbReference>
<accession>A0A221SYJ9</accession>
<name>A0A221SYJ9_9DEIO</name>
<dbReference type="PANTHER" id="PTHR35861:SF1">
    <property type="entry name" value="PHAGE TAIL SHEATH PROTEIN"/>
    <property type="match status" value="1"/>
</dbReference>
<sequence>MAEYLSPGVFIEESTSGPRPIEGVSTTTAAFVGFAPSGPANTPVFIANWQQFVDTFGTIDASGRKTPFMEGAYLAQSVYAYFNNGGTRCYVVRLVPGEVTSGKKTVEAARSLQLPSRASSAVPSLNIVARGGVQSDVIVEILPATPEAKPDAPQGNQGKGKDAKGNDAKDADSGEGDGLFTMKVTRDGQTERFENVSIGKRHPRNVTEVLTKESTLITIEEVTGAGPLAERVPEVGTYVLQAATNVLTSGGEMNNQDFVGSTDGRSGIESLEIAEEVAMIAVPDLMGAYQRGLLDLDGVKAVQRALIDHCERNANRMAILDTPPDLTPQQVVKWRNVDTNFDSSYAAMYYPWVTIAGPDGRPMTVPPSGFVAGIYARTDIERGVHKAPANELVNGILRPALQISKSEQDILNPIGVNCIREFPGMGVRVWGARTLSSDARWRYVPVRRLFNFVEQSINRGTQWAVFEPNDENLWFRVRRDITNFLTGVWRDGALFGNTAREAFYVKCDAELNPADLRDRGIMQIEVALAPVKPAEFIVIRFSQHAGGGE</sequence>
<evidence type="ECO:0000313" key="6">
    <source>
        <dbReference type="Proteomes" id="UP000259030"/>
    </source>
</evidence>
<dbReference type="PANTHER" id="PTHR35861">
    <property type="match status" value="1"/>
</dbReference>
<reference evidence="5 6" key="1">
    <citation type="submission" date="2017-05" db="EMBL/GenBank/DDBJ databases">
        <title>The complete genome sequence of Deinococcus ficus isolated from the rhizosphere of the Ficus religiosa L. in Taiwan.</title>
        <authorList>
            <person name="Wu K.-M."/>
            <person name="Liao T.-L."/>
            <person name="Liu Y.-M."/>
            <person name="Young C.-C."/>
            <person name="Tsai S.-F."/>
        </authorList>
    </citation>
    <scope>NUCLEOTIDE SEQUENCE [LARGE SCALE GENOMIC DNA]</scope>
    <source>
        <strain evidence="5 6">CC-FR2-10</strain>
    </source>
</reference>
<comment type="similarity">
    <text evidence="1">Belongs to the myoviridae tail sheath protein family.</text>
</comment>
<dbReference type="AlphaFoldDB" id="A0A221SYJ9"/>
<proteinExistence type="inferred from homology"/>
<evidence type="ECO:0000259" key="4">
    <source>
        <dbReference type="Pfam" id="PF17482"/>
    </source>
</evidence>
<evidence type="ECO:0000313" key="5">
    <source>
        <dbReference type="EMBL" id="ASN81691.1"/>
    </source>
</evidence>
<feature type="domain" description="Tail sheath protein C-terminal" evidence="4">
    <location>
        <begin position="436"/>
        <end position="541"/>
    </location>
</feature>
<dbReference type="KEGG" id="dfc:DFI_12425"/>
<dbReference type="STRING" id="317577.GCA_000419625_01444"/>
<evidence type="ECO:0000256" key="2">
    <source>
        <dbReference type="SAM" id="MobiDB-lite"/>
    </source>
</evidence>
<gene>
    <name evidence="5" type="ORF">DFI_12425</name>
</gene>
<dbReference type="InterPro" id="IPR035089">
    <property type="entry name" value="Phage_sheath_subtilisin"/>
</dbReference>
<dbReference type="InterPro" id="IPR052042">
    <property type="entry name" value="Tail_sheath_structural"/>
</dbReference>
<feature type="region of interest" description="Disordered" evidence="2">
    <location>
        <begin position="145"/>
        <end position="181"/>
    </location>
</feature>
<dbReference type="InterPro" id="IPR020287">
    <property type="entry name" value="Tail_sheath_C"/>
</dbReference>
<evidence type="ECO:0000259" key="3">
    <source>
        <dbReference type="Pfam" id="PF04984"/>
    </source>
</evidence>
<feature type="compositionally biased region" description="Basic and acidic residues" evidence="2">
    <location>
        <begin position="159"/>
        <end position="172"/>
    </location>
</feature>
<dbReference type="OrthoDB" id="9767864at2"/>
<dbReference type="Pfam" id="PF04984">
    <property type="entry name" value="Phage_sheath_1"/>
    <property type="match status" value="1"/>
</dbReference>
<organism evidence="5 6">
    <name type="scientific">Deinococcus ficus</name>
    <dbReference type="NCBI Taxonomy" id="317577"/>
    <lineage>
        <taxon>Bacteria</taxon>
        <taxon>Thermotogati</taxon>
        <taxon>Deinococcota</taxon>
        <taxon>Deinococci</taxon>
        <taxon>Deinococcales</taxon>
        <taxon>Deinococcaceae</taxon>
        <taxon>Deinococcus</taxon>
    </lineage>
</organism>
<dbReference type="Pfam" id="PF17482">
    <property type="entry name" value="Phage_sheath_1C"/>
    <property type="match status" value="1"/>
</dbReference>
<dbReference type="RefSeq" id="WP_022800998.1">
    <property type="nucleotide sequence ID" value="NZ_ATTJ01000001.1"/>
</dbReference>
<dbReference type="Gene3D" id="3.40.50.11780">
    <property type="match status" value="2"/>
</dbReference>
<protein>
    <submittedName>
        <fullName evidence="5">Phage tail protein</fullName>
    </submittedName>
</protein>